<dbReference type="PRINTS" id="PR00463">
    <property type="entry name" value="EP450I"/>
</dbReference>
<evidence type="ECO:0000256" key="9">
    <source>
        <dbReference type="ARBA" id="ARBA00023002"/>
    </source>
</evidence>
<keyword evidence="11 12" id="KW-0503">Monooxygenase</keyword>
<dbReference type="InterPro" id="IPR023173">
    <property type="entry name" value="NADPH_Cyt_P450_Rdtase_alpha"/>
</dbReference>
<dbReference type="SUPFAM" id="SSF52218">
    <property type="entry name" value="Flavoproteins"/>
    <property type="match status" value="1"/>
</dbReference>
<keyword evidence="3 12" id="KW-0349">Heme</keyword>
<sequence>MSTPLDPIPQPKPLPVLGNLPDLDAEKGVFGLVELAERYGPIYRLELLGEDMVVIGSQELVDELCDESRFDKKLHRALRNVRGFAGDGLFTAETWEPNWGRAHRILMPAFGPAALRGMFDGMSDIAEQLLLKWERQGPEHRIDVADDTTRLTLDTIALCSFGYRFNSLYSEQLHPFVGAMVRSLVESGERGRRLPLQNRLMLRTRHQYDEDKRLMYEVADQLIADRRRRPLPPGRHDILDTMLQAADPRTGERLTDENVRYQLVTFLIAGHETTSGLLTFTLYELLRNPRVLEGARAHVEEVLGDRAPRFEDLARLDRLGRILQETLRLWPTAPAFAVQPYEDTVIGGRYPVRRGQTLLVLTPLLHRDPAVWGPDPEAFDPDRFAFERAEALPPNAWKPFGNGQRSCIGRGFALQEATLFLAMLLQRFDLVLADADYDLEIKQTLTIKPEGLHVYARRRENVIVKGPAEREAAPREAVAPAVAANGIPVTVLYGSNAGTSESFAQRVANDARLRGYSSTVDTLDSTAGHLPAEGVVVIVTSSYEGQPPDNARAFLDWVRALPEGALEGVRYAVFGCGNTDWARTYQAVPKAVDEHLARAGARRLLERGEANARGDFFGDFEDWYARLWGPVDAEFGQSTAAPAVSPLLEVEFVGSVRDPLLRSNRLRLGTVVANRELVDTGVPGARSKRHLEIALPEGVTYRAGDYLAVLPLNPAALVDRALARFDLAYDTNAVLRMGEGGHTLLPVGTPVAAGELLAGYVELGQPATRKQIEQLADATVERHDKEALEGLARDTDRYAAEVLDKRVTVLDLLERHPSCRPSFATFLQLLAPLVPRQYSISSSPRWSPDHATLTVAVVRAPALSGAGLYEGAASTYLAQARPGTKVAVTVRPSNIAFHPPESLTTPMVMVCAGTGLAPFRGFLQDRALRVQEEGVAPAPALLFFGCGAPDVDYLYREELAAWFDAGIVDVRPAFSAVPVDGVKYVQDRLWADRADVVDLVRQGAIFYVCGDGRRMAPAVHDTCKRIYTEATGADPADAEEWMTRMQRDHGRYLTDVFV</sequence>
<evidence type="ECO:0000313" key="15">
    <source>
        <dbReference type="EMBL" id="GAA0943035.1"/>
    </source>
</evidence>
<dbReference type="EMBL" id="BAAAHH010000004">
    <property type="protein sequence ID" value="GAA0943035.1"/>
    <property type="molecule type" value="Genomic_DNA"/>
</dbReference>
<dbReference type="PROSITE" id="PS51384">
    <property type="entry name" value="FAD_FR"/>
    <property type="match status" value="1"/>
</dbReference>
<evidence type="ECO:0000256" key="4">
    <source>
        <dbReference type="ARBA" id="ARBA00022630"/>
    </source>
</evidence>
<keyword evidence="9 12" id="KW-0560">Oxidoreductase</keyword>
<evidence type="ECO:0000256" key="2">
    <source>
        <dbReference type="ARBA" id="ARBA00022448"/>
    </source>
</evidence>
<dbReference type="Gene3D" id="1.20.990.10">
    <property type="entry name" value="NADPH-cytochrome p450 Reductase, Chain A, domain 3"/>
    <property type="match status" value="1"/>
</dbReference>
<dbReference type="InterPro" id="IPR023206">
    <property type="entry name" value="Bifunctional_P450_P450_red"/>
</dbReference>
<dbReference type="CDD" id="cd06206">
    <property type="entry name" value="bifunctional_CYPOR"/>
    <property type="match status" value="1"/>
</dbReference>
<dbReference type="InterPro" id="IPR003097">
    <property type="entry name" value="CysJ-like_FAD-binding"/>
</dbReference>
<dbReference type="InterPro" id="IPR029039">
    <property type="entry name" value="Flavoprotein-like_sf"/>
</dbReference>
<dbReference type="InterPro" id="IPR036396">
    <property type="entry name" value="Cyt_P450_sf"/>
</dbReference>
<evidence type="ECO:0000259" key="14">
    <source>
        <dbReference type="PROSITE" id="PS51384"/>
    </source>
</evidence>
<name>A0ABN1QI45_9ACTN</name>
<dbReference type="InterPro" id="IPR002401">
    <property type="entry name" value="Cyt_P450_E_grp-I"/>
</dbReference>
<evidence type="ECO:0000256" key="8">
    <source>
        <dbReference type="ARBA" id="ARBA00022857"/>
    </source>
</evidence>
<gene>
    <name evidence="15" type="primary">cypB</name>
    <name evidence="15" type="ORF">GCM10009550_14700</name>
</gene>
<reference evidence="15 16" key="1">
    <citation type="journal article" date="2019" name="Int. J. Syst. Evol. Microbiol.">
        <title>The Global Catalogue of Microorganisms (GCM) 10K type strain sequencing project: providing services to taxonomists for standard genome sequencing and annotation.</title>
        <authorList>
            <consortium name="The Broad Institute Genomics Platform"/>
            <consortium name="The Broad Institute Genome Sequencing Center for Infectious Disease"/>
            <person name="Wu L."/>
            <person name="Ma J."/>
        </authorList>
    </citation>
    <scope>NUCLEOTIDE SEQUENCE [LARGE SCALE GENOMIC DNA]</scope>
    <source>
        <strain evidence="15 16">JCM 10696</strain>
    </source>
</reference>
<dbReference type="SUPFAM" id="SSF48264">
    <property type="entry name" value="Cytochrome P450"/>
    <property type="match status" value="1"/>
</dbReference>
<keyword evidence="5 12" id="KW-0288">FMN</keyword>
<dbReference type="InterPro" id="IPR039261">
    <property type="entry name" value="FNR_nucleotide-bd"/>
</dbReference>
<keyword evidence="12" id="KW-0249">Electron transport</keyword>
<dbReference type="EC" id="1.6.2.4" evidence="12"/>
<dbReference type="SUPFAM" id="SSF52343">
    <property type="entry name" value="Ferredoxin reductase-like, C-terminal NADP-linked domain"/>
    <property type="match status" value="1"/>
</dbReference>
<dbReference type="InterPro" id="IPR017938">
    <property type="entry name" value="Riboflavin_synthase-like_b-brl"/>
</dbReference>
<dbReference type="CDD" id="cd11068">
    <property type="entry name" value="CYP120A1"/>
    <property type="match status" value="1"/>
</dbReference>
<comment type="catalytic activity">
    <reaction evidence="12">
        <text>2 oxidized [cytochrome P450] + NADPH = 2 reduced [cytochrome P450] + NADP(+) + H(+)</text>
        <dbReference type="Rhea" id="RHEA:24040"/>
        <dbReference type="Rhea" id="RHEA-COMP:14627"/>
        <dbReference type="Rhea" id="RHEA-COMP:14628"/>
        <dbReference type="ChEBI" id="CHEBI:15378"/>
        <dbReference type="ChEBI" id="CHEBI:55376"/>
        <dbReference type="ChEBI" id="CHEBI:57783"/>
        <dbReference type="ChEBI" id="CHEBI:58349"/>
        <dbReference type="ChEBI" id="CHEBI:60344"/>
        <dbReference type="EC" id="1.6.2.4"/>
    </reaction>
</comment>
<keyword evidence="16" id="KW-1185">Reference proteome</keyword>
<keyword evidence="7 12" id="KW-0274">FAD</keyword>
<dbReference type="RefSeq" id="WP_344238106.1">
    <property type="nucleotide sequence ID" value="NZ_BAAAHH010000004.1"/>
</dbReference>
<comment type="caution">
    <text evidence="15">The sequence shown here is derived from an EMBL/GenBank/DDBJ whole genome shotgun (WGS) entry which is preliminary data.</text>
</comment>
<feature type="domain" description="Flavodoxin-like" evidence="13">
    <location>
        <begin position="489"/>
        <end position="628"/>
    </location>
</feature>
<evidence type="ECO:0000256" key="6">
    <source>
        <dbReference type="ARBA" id="ARBA00022723"/>
    </source>
</evidence>
<comment type="catalytic activity">
    <reaction evidence="12">
        <text>an organic molecule + reduced [NADPH--hemoprotein reductase] + O2 = an alcohol + oxidized [NADPH--hemoprotein reductase] + H2O + H(+)</text>
        <dbReference type="Rhea" id="RHEA:17149"/>
        <dbReference type="Rhea" id="RHEA-COMP:11964"/>
        <dbReference type="Rhea" id="RHEA-COMP:11965"/>
        <dbReference type="ChEBI" id="CHEBI:15377"/>
        <dbReference type="ChEBI" id="CHEBI:15378"/>
        <dbReference type="ChEBI" id="CHEBI:15379"/>
        <dbReference type="ChEBI" id="CHEBI:30879"/>
        <dbReference type="ChEBI" id="CHEBI:57618"/>
        <dbReference type="ChEBI" id="CHEBI:58210"/>
        <dbReference type="ChEBI" id="CHEBI:142491"/>
        <dbReference type="EC" id="1.14.14.1"/>
    </reaction>
</comment>
<evidence type="ECO:0000313" key="16">
    <source>
        <dbReference type="Proteomes" id="UP001500665"/>
    </source>
</evidence>
<dbReference type="Pfam" id="PF00258">
    <property type="entry name" value="Flavodoxin_1"/>
    <property type="match status" value="1"/>
</dbReference>
<dbReference type="InterPro" id="IPR017972">
    <property type="entry name" value="Cyt_P450_CS"/>
</dbReference>
<dbReference type="Pfam" id="PF00175">
    <property type="entry name" value="NAD_binding_1"/>
    <property type="match status" value="1"/>
</dbReference>
<dbReference type="Gene3D" id="3.40.50.80">
    <property type="entry name" value="Nucleotide-binding domain of ferredoxin-NADP reductase (FNR) module"/>
    <property type="match status" value="1"/>
</dbReference>
<evidence type="ECO:0000256" key="7">
    <source>
        <dbReference type="ARBA" id="ARBA00022827"/>
    </source>
</evidence>
<dbReference type="Pfam" id="PF00667">
    <property type="entry name" value="FAD_binding_1"/>
    <property type="match status" value="1"/>
</dbReference>
<dbReference type="PRINTS" id="PR00385">
    <property type="entry name" value="P450"/>
</dbReference>
<comment type="cofactor">
    <cofactor evidence="12">
        <name>heme</name>
        <dbReference type="ChEBI" id="CHEBI:30413"/>
    </cofactor>
</comment>
<evidence type="ECO:0000256" key="10">
    <source>
        <dbReference type="ARBA" id="ARBA00023004"/>
    </source>
</evidence>
<dbReference type="InterPro" id="IPR001128">
    <property type="entry name" value="Cyt_P450"/>
</dbReference>
<dbReference type="Gene3D" id="1.10.630.10">
    <property type="entry name" value="Cytochrome P450"/>
    <property type="match status" value="1"/>
</dbReference>
<dbReference type="InterPro" id="IPR017927">
    <property type="entry name" value="FAD-bd_FR_type"/>
</dbReference>
<comment type="similarity">
    <text evidence="1 12">In the N-terminal section; belongs to the cytochrome P450 family.</text>
</comment>
<dbReference type="SUPFAM" id="SSF63380">
    <property type="entry name" value="Riboflavin synthase domain-like"/>
    <property type="match status" value="1"/>
</dbReference>
<dbReference type="Pfam" id="PF00067">
    <property type="entry name" value="p450"/>
    <property type="match status" value="1"/>
</dbReference>
<evidence type="ECO:0000256" key="5">
    <source>
        <dbReference type="ARBA" id="ARBA00022643"/>
    </source>
</evidence>
<evidence type="ECO:0000259" key="13">
    <source>
        <dbReference type="PROSITE" id="PS50902"/>
    </source>
</evidence>
<keyword evidence="2 12" id="KW-0813">Transport</keyword>
<organism evidence="15 16">
    <name type="scientific">Actinocorallia libanotica</name>
    <dbReference type="NCBI Taxonomy" id="46162"/>
    <lineage>
        <taxon>Bacteria</taxon>
        <taxon>Bacillati</taxon>
        <taxon>Actinomycetota</taxon>
        <taxon>Actinomycetes</taxon>
        <taxon>Streptosporangiales</taxon>
        <taxon>Thermomonosporaceae</taxon>
        <taxon>Actinocorallia</taxon>
    </lineage>
</organism>
<dbReference type="PANTHER" id="PTHR19384">
    <property type="entry name" value="NITRIC OXIDE SYNTHASE-RELATED"/>
    <property type="match status" value="1"/>
</dbReference>
<dbReference type="Gene3D" id="2.40.30.10">
    <property type="entry name" value="Translation factors"/>
    <property type="match status" value="1"/>
</dbReference>
<proteinExistence type="inferred from homology"/>
<keyword evidence="10 12" id="KW-0408">Iron</keyword>
<dbReference type="PROSITE" id="PS50902">
    <property type="entry name" value="FLAVODOXIN_LIKE"/>
    <property type="match status" value="1"/>
</dbReference>
<evidence type="ECO:0000256" key="1">
    <source>
        <dbReference type="ARBA" id="ARBA00010018"/>
    </source>
</evidence>
<evidence type="ECO:0000256" key="3">
    <source>
        <dbReference type="ARBA" id="ARBA00022617"/>
    </source>
</evidence>
<keyword evidence="6 12" id="KW-0479">Metal-binding</keyword>
<dbReference type="InterPro" id="IPR001433">
    <property type="entry name" value="OxRdtase_FAD/NAD-bd"/>
</dbReference>
<dbReference type="PROSITE" id="PS00086">
    <property type="entry name" value="CYTOCHROME_P450"/>
    <property type="match status" value="1"/>
</dbReference>
<dbReference type="InterPro" id="IPR008254">
    <property type="entry name" value="Flavodoxin/NO_synth"/>
</dbReference>
<dbReference type="Gene3D" id="3.40.50.360">
    <property type="match status" value="1"/>
</dbReference>
<comment type="cofactor">
    <cofactor evidence="12">
        <name>FAD</name>
        <dbReference type="ChEBI" id="CHEBI:57692"/>
    </cofactor>
    <cofactor evidence="12">
        <name>FMN</name>
        <dbReference type="ChEBI" id="CHEBI:58210"/>
    </cofactor>
</comment>
<dbReference type="EC" id="1.14.14.1" evidence="12"/>
<dbReference type="PIRSF" id="PIRSF000209">
    <property type="entry name" value="Bifunctional_P450_P450R"/>
    <property type="match status" value="1"/>
</dbReference>
<feature type="domain" description="FAD-binding FR-type" evidence="14">
    <location>
        <begin position="664"/>
        <end position="900"/>
    </location>
</feature>
<evidence type="ECO:0000256" key="12">
    <source>
        <dbReference type="PIRNR" id="PIRNR000209"/>
    </source>
</evidence>
<keyword evidence="4 12" id="KW-0285">Flavoprotein</keyword>
<evidence type="ECO:0000256" key="11">
    <source>
        <dbReference type="ARBA" id="ARBA00023033"/>
    </source>
</evidence>
<protein>
    <recommendedName>
        <fullName evidence="12">Bifunctional cytochrome P450/NADPH--P450 reductase</fullName>
    </recommendedName>
    <domain>
        <recommendedName>
            <fullName evidence="12">Cytochrome P450</fullName>
            <ecNumber evidence="12">1.14.14.1</ecNumber>
        </recommendedName>
    </domain>
    <domain>
        <recommendedName>
            <fullName evidence="12">NADPH--cytochrome P450 reductase</fullName>
            <ecNumber evidence="12">1.6.2.4</ecNumber>
        </recommendedName>
    </domain>
</protein>
<keyword evidence="8 12" id="KW-0521">NADP</keyword>
<dbReference type="Proteomes" id="UP001500665">
    <property type="component" value="Unassembled WGS sequence"/>
</dbReference>
<accession>A0ABN1QI45</accession>
<dbReference type="PANTHER" id="PTHR19384:SF17">
    <property type="entry name" value="NADPH--CYTOCHROME P450 REDUCTASE"/>
    <property type="match status" value="1"/>
</dbReference>